<evidence type="ECO:0000256" key="2">
    <source>
        <dbReference type="ARBA" id="ARBA00022517"/>
    </source>
</evidence>
<dbReference type="InterPro" id="IPR028989">
    <property type="entry name" value="RimP_N"/>
</dbReference>
<dbReference type="Gene3D" id="3.30.300.70">
    <property type="entry name" value="RimP-like superfamily, N-terminal"/>
    <property type="match status" value="1"/>
</dbReference>
<dbReference type="InterPro" id="IPR035956">
    <property type="entry name" value="RimP_N_sf"/>
</dbReference>
<dbReference type="Pfam" id="PF02576">
    <property type="entry name" value="RimP_N"/>
    <property type="match status" value="1"/>
</dbReference>
<evidence type="ECO:0000256" key="1">
    <source>
        <dbReference type="ARBA" id="ARBA00022490"/>
    </source>
</evidence>
<sequence length="196" mass="21726">MNDTVIEPRLITETGIDARVAEIIEPVINGMGYQLVRVKLSGQNGMTLQIMAERPDGTMTVNDCEILSTAISPVLDVEDPIDKQYHLEMSSPGIDRPMVRKSDFSRWSGHLLKCETSVMVEGRKRFRGKIVGTTEEGFIIDRDQPAAGEEPQVTIPFTALAEARLILTDDLIRDALRADKAAREAANQNNEDEDEG</sequence>
<evidence type="ECO:0000259" key="4">
    <source>
        <dbReference type="Pfam" id="PF02576"/>
    </source>
</evidence>
<evidence type="ECO:0000313" key="6">
    <source>
        <dbReference type="EMBL" id="MBL0370496.1"/>
    </source>
</evidence>
<name>A0A936YLT2_9HYPH</name>
<evidence type="ECO:0000313" key="7">
    <source>
        <dbReference type="Proteomes" id="UP000633219"/>
    </source>
</evidence>
<dbReference type="GO" id="GO:0000028">
    <property type="term" value="P:ribosomal small subunit assembly"/>
    <property type="evidence" value="ECO:0007669"/>
    <property type="project" value="TreeGrafter"/>
</dbReference>
<protein>
    <recommendedName>
        <fullName evidence="3">Ribosome maturation factor RimP</fullName>
    </recommendedName>
</protein>
<dbReference type="HAMAP" id="MF_01077">
    <property type="entry name" value="RimP"/>
    <property type="match status" value="1"/>
</dbReference>
<dbReference type="InterPro" id="IPR003728">
    <property type="entry name" value="Ribosome_maturation_RimP"/>
</dbReference>
<dbReference type="EMBL" id="JAEQNC010000001">
    <property type="protein sequence ID" value="MBL0370496.1"/>
    <property type="molecule type" value="Genomic_DNA"/>
</dbReference>
<dbReference type="PANTHER" id="PTHR33867">
    <property type="entry name" value="RIBOSOME MATURATION FACTOR RIMP"/>
    <property type="match status" value="1"/>
</dbReference>
<feature type="domain" description="Ribosome maturation factor RimP C-terminal" evidence="5">
    <location>
        <begin position="98"/>
        <end position="168"/>
    </location>
</feature>
<keyword evidence="2 3" id="KW-0690">Ribosome biogenesis</keyword>
<comment type="caution">
    <text evidence="6">The sequence shown here is derived from an EMBL/GenBank/DDBJ whole genome shotgun (WGS) entry which is preliminary data.</text>
</comment>
<dbReference type="NCBIfam" id="NF000932">
    <property type="entry name" value="PRK00092.2-5"/>
    <property type="match status" value="1"/>
</dbReference>
<dbReference type="GO" id="GO:0005829">
    <property type="term" value="C:cytosol"/>
    <property type="evidence" value="ECO:0007669"/>
    <property type="project" value="TreeGrafter"/>
</dbReference>
<comment type="function">
    <text evidence="3">Required for maturation of 30S ribosomal subunits.</text>
</comment>
<comment type="subcellular location">
    <subcellularLocation>
        <location evidence="3">Cytoplasm</location>
    </subcellularLocation>
</comment>
<reference evidence="6" key="1">
    <citation type="submission" date="2021-01" db="EMBL/GenBank/DDBJ databases">
        <title>Rhizobium sp. strain KVB221 16S ribosomal RNA gene Genome sequencing and assembly.</title>
        <authorList>
            <person name="Kang M."/>
        </authorList>
    </citation>
    <scope>NUCLEOTIDE SEQUENCE</scope>
    <source>
        <strain evidence="6">KVB221</strain>
    </source>
</reference>
<dbReference type="AlphaFoldDB" id="A0A936YLT2"/>
<proteinExistence type="inferred from homology"/>
<dbReference type="Proteomes" id="UP000633219">
    <property type="component" value="Unassembled WGS sequence"/>
</dbReference>
<dbReference type="Gene3D" id="2.30.30.180">
    <property type="entry name" value="Ribosome maturation factor RimP, C-terminal domain"/>
    <property type="match status" value="1"/>
</dbReference>
<dbReference type="InterPro" id="IPR028998">
    <property type="entry name" value="RimP_C"/>
</dbReference>
<accession>A0A936YLT2</accession>
<dbReference type="Pfam" id="PF17384">
    <property type="entry name" value="DUF150_C"/>
    <property type="match status" value="1"/>
</dbReference>
<keyword evidence="7" id="KW-1185">Reference proteome</keyword>
<dbReference type="GO" id="GO:0006412">
    <property type="term" value="P:translation"/>
    <property type="evidence" value="ECO:0007669"/>
    <property type="project" value="TreeGrafter"/>
</dbReference>
<evidence type="ECO:0000259" key="5">
    <source>
        <dbReference type="Pfam" id="PF17384"/>
    </source>
</evidence>
<gene>
    <name evidence="3 6" type="primary">rimP</name>
    <name evidence="6" type="ORF">JJB09_00505</name>
</gene>
<dbReference type="RefSeq" id="WP_201651732.1">
    <property type="nucleotide sequence ID" value="NZ_JAEQNC010000001.1"/>
</dbReference>
<comment type="similarity">
    <text evidence="3">Belongs to the RimP family.</text>
</comment>
<dbReference type="CDD" id="cd01734">
    <property type="entry name" value="YlxS_C"/>
    <property type="match status" value="1"/>
</dbReference>
<organism evidence="6 7">
    <name type="scientific">Rhizobium setariae</name>
    <dbReference type="NCBI Taxonomy" id="2801340"/>
    <lineage>
        <taxon>Bacteria</taxon>
        <taxon>Pseudomonadati</taxon>
        <taxon>Pseudomonadota</taxon>
        <taxon>Alphaproteobacteria</taxon>
        <taxon>Hyphomicrobiales</taxon>
        <taxon>Rhizobiaceae</taxon>
        <taxon>Rhizobium/Agrobacterium group</taxon>
        <taxon>Rhizobium</taxon>
    </lineage>
</organism>
<dbReference type="InterPro" id="IPR036847">
    <property type="entry name" value="RimP_C_sf"/>
</dbReference>
<dbReference type="SUPFAM" id="SSF74942">
    <property type="entry name" value="YhbC-like, C-terminal domain"/>
    <property type="match status" value="1"/>
</dbReference>
<dbReference type="SUPFAM" id="SSF75420">
    <property type="entry name" value="YhbC-like, N-terminal domain"/>
    <property type="match status" value="1"/>
</dbReference>
<feature type="domain" description="Ribosome maturation factor RimP N-terminal" evidence="4">
    <location>
        <begin position="23"/>
        <end position="95"/>
    </location>
</feature>
<dbReference type="PANTHER" id="PTHR33867:SF1">
    <property type="entry name" value="RIBOSOME MATURATION FACTOR RIMP"/>
    <property type="match status" value="1"/>
</dbReference>
<keyword evidence="1 3" id="KW-0963">Cytoplasm</keyword>
<evidence type="ECO:0000256" key="3">
    <source>
        <dbReference type="HAMAP-Rule" id="MF_01077"/>
    </source>
</evidence>